<feature type="domain" description="DUF306" evidence="1">
    <location>
        <begin position="144"/>
        <end position="246"/>
    </location>
</feature>
<proteinExistence type="predicted"/>
<organism evidence="2 3">
    <name type="scientific">Kribbella yunnanensis</name>
    <dbReference type="NCBI Taxonomy" id="190194"/>
    <lineage>
        <taxon>Bacteria</taxon>
        <taxon>Bacillati</taxon>
        <taxon>Actinomycetota</taxon>
        <taxon>Actinomycetes</taxon>
        <taxon>Propionibacteriales</taxon>
        <taxon>Kribbellaceae</taxon>
        <taxon>Kribbella</taxon>
    </lineage>
</organism>
<dbReference type="PANTHER" id="PTHR35535">
    <property type="entry name" value="HEAT SHOCK PROTEIN HSLJ"/>
    <property type="match status" value="1"/>
</dbReference>
<dbReference type="InterPro" id="IPR005184">
    <property type="entry name" value="DUF306_Meta_HslJ"/>
</dbReference>
<evidence type="ECO:0000313" key="2">
    <source>
        <dbReference type="EMBL" id="GAA1666228.1"/>
    </source>
</evidence>
<reference evidence="3" key="1">
    <citation type="journal article" date="2019" name="Int. J. Syst. Evol. Microbiol.">
        <title>The Global Catalogue of Microorganisms (GCM) 10K type strain sequencing project: providing services to taxonomists for standard genome sequencing and annotation.</title>
        <authorList>
            <consortium name="The Broad Institute Genomics Platform"/>
            <consortium name="The Broad Institute Genome Sequencing Center for Infectious Disease"/>
            <person name="Wu L."/>
            <person name="Ma J."/>
        </authorList>
    </citation>
    <scope>NUCLEOTIDE SEQUENCE [LARGE SCALE GENOMIC DNA]</scope>
    <source>
        <strain evidence="3">JCM 14307</strain>
    </source>
</reference>
<dbReference type="InterPro" id="IPR038670">
    <property type="entry name" value="HslJ-like_sf"/>
</dbReference>
<name>A0ABP4S287_9ACTN</name>
<protein>
    <submittedName>
        <fullName evidence="2">META domain-containing protein</fullName>
    </submittedName>
</protein>
<dbReference type="Proteomes" id="UP001500280">
    <property type="component" value="Unassembled WGS sequence"/>
</dbReference>
<dbReference type="Pfam" id="PF03724">
    <property type="entry name" value="META"/>
    <property type="match status" value="2"/>
</dbReference>
<dbReference type="PANTHER" id="PTHR35535:SF2">
    <property type="entry name" value="DUF306 DOMAIN-CONTAINING PROTEIN"/>
    <property type="match status" value="1"/>
</dbReference>
<keyword evidence="3" id="KW-1185">Reference proteome</keyword>
<comment type="caution">
    <text evidence="2">The sequence shown here is derived from an EMBL/GenBank/DDBJ whole genome shotgun (WGS) entry which is preliminary data.</text>
</comment>
<dbReference type="InterPro" id="IPR053147">
    <property type="entry name" value="Hsp_HslJ-like"/>
</dbReference>
<sequence length="255" mass="26349">MTALAGAGLLLLGLAACGNESSAGGTLTGKTYLSTSITQEGEGKPPAPDTRVRLHFTDDGRLIADAGCNTIQAPVSTGDGKITLKQPAAMTEMGCPGGRDQLDLWLINLLKSSPTWKLSGNTLTVAADGTTIALTDREIVEPDAAIDGTKWTLSGVIDSDSISHQVGAEKAWITLNGDRVTGFTGCNELNGKVARAGHIITFGELATTRRACAGDDGKLEWSLVNGLKGAMTYKIEAGNLTLSAGTNGLTFTAAR</sequence>
<dbReference type="EMBL" id="BAAANF010000002">
    <property type="protein sequence ID" value="GAA1666228.1"/>
    <property type="molecule type" value="Genomic_DNA"/>
</dbReference>
<gene>
    <name evidence="2" type="ORF">GCM10009745_05340</name>
</gene>
<accession>A0ABP4S287</accession>
<evidence type="ECO:0000313" key="3">
    <source>
        <dbReference type="Proteomes" id="UP001500280"/>
    </source>
</evidence>
<dbReference type="Gene3D" id="2.40.128.270">
    <property type="match status" value="2"/>
</dbReference>
<feature type="domain" description="DUF306" evidence="1">
    <location>
        <begin position="27"/>
        <end position="131"/>
    </location>
</feature>
<evidence type="ECO:0000259" key="1">
    <source>
        <dbReference type="Pfam" id="PF03724"/>
    </source>
</evidence>